<evidence type="ECO:0000313" key="3">
    <source>
        <dbReference type="Proteomes" id="UP001165422"/>
    </source>
</evidence>
<keyword evidence="3" id="KW-1185">Reference proteome</keyword>
<accession>A0ABS8N9S6</accession>
<comment type="caution">
    <text evidence="2">The sequence shown here is derived from an EMBL/GenBank/DDBJ whole genome shotgun (WGS) entry which is preliminary data.</text>
</comment>
<evidence type="ECO:0008006" key="4">
    <source>
        <dbReference type="Google" id="ProtNLM"/>
    </source>
</evidence>
<sequence>MNRRKVPKKMIIIFLCIGALFIIAFTSLLLISGIFEQPKYLEPWQKTYSQKFDDPRIRLMSHGLLSSNGHNMQPWKIKLDKNDPMIFYLYADSKRLTPEVDPNARQMMVTQGAFLEYLKIAGGKLGYQTTIDLFPEGAYNESVYDGIRKYLSFQRI</sequence>
<keyword evidence="1" id="KW-0812">Transmembrane</keyword>
<name>A0ABS8N9S6_9CLOT</name>
<gene>
    <name evidence="2" type="ORF">LN736_16225</name>
</gene>
<dbReference type="EMBL" id="JAJJPB010000030">
    <property type="protein sequence ID" value="MCC9296401.1"/>
    <property type="molecule type" value="Genomic_DNA"/>
</dbReference>
<proteinExistence type="predicted"/>
<reference evidence="2" key="1">
    <citation type="submission" date="2021-11" db="EMBL/GenBank/DDBJ databases">
        <authorList>
            <person name="Qingchun L."/>
            <person name="Dong Z."/>
            <person name="Zongwei Q."/>
            <person name="Jia Z."/>
            <person name="Duotao L."/>
        </authorList>
    </citation>
    <scope>NUCLEOTIDE SEQUENCE</scope>
    <source>
        <strain evidence="2">WLY-B-L2</strain>
    </source>
</reference>
<keyword evidence="1" id="KW-0472">Membrane</keyword>
<organism evidence="2 3">
    <name type="scientific">Clostridium aromativorans</name>
    <dbReference type="NCBI Taxonomy" id="2836848"/>
    <lineage>
        <taxon>Bacteria</taxon>
        <taxon>Bacillati</taxon>
        <taxon>Bacillota</taxon>
        <taxon>Clostridia</taxon>
        <taxon>Eubacteriales</taxon>
        <taxon>Clostridiaceae</taxon>
        <taxon>Clostridium</taxon>
    </lineage>
</organism>
<evidence type="ECO:0000313" key="2">
    <source>
        <dbReference type="EMBL" id="MCC9296401.1"/>
    </source>
</evidence>
<feature type="transmembrane region" description="Helical" evidence="1">
    <location>
        <begin position="12"/>
        <end position="35"/>
    </location>
</feature>
<keyword evidence="1" id="KW-1133">Transmembrane helix</keyword>
<protein>
    <recommendedName>
        <fullName evidence="4">Nitroreductase</fullName>
    </recommendedName>
</protein>
<dbReference type="RefSeq" id="WP_229981996.1">
    <property type="nucleotide sequence ID" value="NZ_JAJJPB010000030.1"/>
</dbReference>
<evidence type="ECO:0000256" key="1">
    <source>
        <dbReference type="SAM" id="Phobius"/>
    </source>
</evidence>
<dbReference type="Proteomes" id="UP001165422">
    <property type="component" value="Unassembled WGS sequence"/>
</dbReference>